<organism evidence="2 3">
    <name type="scientific">Digitaria exilis</name>
    <dbReference type="NCBI Taxonomy" id="1010633"/>
    <lineage>
        <taxon>Eukaryota</taxon>
        <taxon>Viridiplantae</taxon>
        <taxon>Streptophyta</taxon>
        <taxon>Embryophyta</taxon>
        <taxon>Tracheophyta</taxon>
        <taxon>Spermatophyta</taxon>
        <taxon>Magnoliopsida</taxon>
        <taxon>Liliopsida</taxon>
        <taxon>Poales</taxon>
        <taxon>Poaceae</taxon>
        <taxon>PACMAD clade</taxon>
        <taxon>Panicoideae</taxon>
        <taxon>Panicodae</taxon>
        <taxon>Paniceae</taxon>
        <taxon>Anthephorinae</taxon>
        <taxon>Digitaria</taxon>
    </lineage>
</organism>
<dbReference type="EMBL" id="JACEFO010001668">
    <property type="protein sequence ID" value="KAF8723342.1"/>
    <property type="molecule type" value="Genomic_DNA"/>
</dbReference>
<sequence>MLPLTSELPCVLVSQITGEATQQQKHGYSNSSGRQAPVKKTWKRYLTFLSMFHSKMKHKKSDTDAPNSFKQRTKQKRSSSPPMLQECSNLVRVIRQTAADCFASATASSAGDEDELPCYVQLDQVSYGVKREAFGPIYLVT</sequence>
<comment type="caution">
    <text evidence="2">The sequence shown here is derived from an EMBL/GenBank/DDBJ whole genome shotgun (WGS) entry which is preliminary data.</text>
</comment>
<reference evidence="2" key="1">
    <citation type="submission" date="2020-07" db="EMBL/GenBank/DDBJ databases">
        <title>Genome sequence and genetic diversity analysis of an under-domesticated orphan crop, white fonio (Digitaria exilis).</title>
        <authorList>
            <person name="Bennetzen J.L."/>
            <person name="Chen S."/>
            <person name="Ma X."/>
            <person name="Wang X."/>
            <person name="Yssel A.E.J."/>
            <person name="Chaluvadi S.R."/>
            <person name="Johnson M."/>
            <person name="Gangashetty P."/>
            <person name="Hamidou F."/>
            <person name="Sanogo M.D."/>
            <person name="Zwaenepoel A."/>
            <person name="Wallace J."/>
            <person name="Van De Peer Y."/>
            <person name="Van Deynze A."/>
        </authorList>
    </citation>
    <scope>NUCLEOTIDE SEQUENCE</scope>
    <source>
        <tissue evidence="2">Leaves</tissue>
    </source>
</reference>
<gene>
    <name evidence="2" type="ORF">HU200_021866</name>
</gene>
<feature type="region of interest" description="Disordered" evidence="1">
    <location>
        <begin position="57"/>
        <end position="84"/>
    </location>
</feature>
<evidence type="ECO:0000313" key="2">
    <source>
        <dbReference type="EMBL" id="KAF8723342.1"/>
    </source>
</evidence>
<evidence type="ECO:0000313" key="3">
    <source>
        <dbReference type="Proteomes" id="UP000636709"/>
    </source>
</evidence>
<dbReference type="AlphaFoldDB" id="A0A835EYZ2"/>
<dbReference type="OrthoDB" id="654380at2759"/>
<name>A0A835EYZ2_9POAL</name>
<proteinExistence type="predicted"/>
<evidence type="ECO:0000256" key="1">
    <source>
        <dbReference type="SAM" id="MobiDB-lite"/>
    </source>
</evidence>
<protein>
    <submittedName>
        <fullName evidence="2">Uncharacterized protein</fullName>
    </submittedName>
</protein>
<accession>A0A835EYZ2</accession>
<keyword evidence="3" id="KW-1185">Reference proteome</keyword>
<dbReference type="Proteomes" id="UP000636709">
    <property type="component" value="Unassembled WGS sequence"/>
</dbReference>